<evidence type="ECO:0000259" key="1">
    <source>
        <dbReference type="SMART" id="SM00507"/>
    </source>
</evidence>
<dbReference type="CDD" id="cd00085">
    <property type="entry name" value="HNHc"/>
    <property type="match status" value="1"/>
</dbReference>
<evidence type="ECO:0000313" key="2">
    <source>
        <dbReference type="EMBL" id="RKT79633.1"/>
    </source>
</evidence>
<dbReference type="InterPro" id="IPR052892">
    <property type="entry name" value="NA-targeting_endonuclease"/>
</dbReference>
<dbReference type="Gene3D" id="1.10.30.50">
    <property type="match status" value="1"/>
</dbReference>
<protein>
    <submittedName>
        <fullName evidence="2">HNH endonuclease</fullName>
    </submittedName>
</protein>
<dbReference type="PANTHER" id="PTHR33877:SF2">
    <property type="entry name" value="OS07G0170200 PROTEIN"/>
    <property type="match status" value="1"/>
</dbReference>
<dbReference type="AlphaFoldDB" id="A0A495Y3G0"/>
<comment type="caution">
    <text evidence="2">The sequence shown here is derived from an EMBL/GenBank/DDBJ whole genome shotgun (WGS) entry which is preliminary data.</text>
</comment>
<dbReference type="InterPro" id="IPR002711">
    <property type="entry name" value="HNH"/>
</dbReference>
<organism evidence="2 3">
    <name type="scientific">Terracoccus luteus</name>
    <dbReference type="NCBI Taxonomy" id="53356"/>
    <lineage>
        <taxon>Bacteria</taxon>
        <taxon>Bacillati</taxon>
        <taxon>Actinomycetota</taxon>
        <taxon>Actinomycetes</taxon>
        <taxon>Micrococcales</taxon>
        <taxon>Intrasporangiaceae</taxon>
        <taxon>Terracoccus</taxon>
    </lineage>
</organism>
<dbReference type="GO" id="GO:0004519">
    <property type="term" value="F:endonuclease activity"/>
    <property type="evidence" value="ECO:0007669"/>
    <property type="project" value="UniProtKB-KW"/>
</dbReference>
<proteinExistence type="predicted"/>
<dbReference type="Proteomes" id="UP000278440">
    <property type="component" value="Unassembled WGS sequence"/>
</dbReference>
<keyword evidence="2" id="KW-0540">Nuclease</keyword>
<dbReference type="SMART" id="SM00507">
    <property type="entry name" value="HNHc"/>
    <property type="match status" value="1"/>
</dbReference>
<reference evidence="2 3" key="1">
    <citation type="submission" date="2018-10" db="EMBL/GenBank/DDBJ databases">
        <title>Sequencing the genomes of 1000 actinobacteria strains.</title>
        <authorList>
            <person name="Klenk H.-P."/>
        </authorList>
    </citation>
    <scope>NUCLEOTIDE SEQUENCE [LARGE SCALE GENOMIC DNA]</scope>
    <source>
        <strain evidence="2 3">DSM 44267</strain>
    </source>
</reference>
<keyword evidence="3" id="KW-1185">Reference proteome</keyword>
<sequence length="131" mass="15142">MRPGVTVSSPAPDRSRRRVLLEARDGAMCIWCGRPFGPLARATTEHVVPRVKGGPSWLENEVLACRRCNGERGHRSPVEWLDECVRRGWQPDEARLLRALLELERAIRDRGGQRRARPYLGRELRRLRRRA</sequence>
<dbReference type="EMBL" id="RBXT01000001">
    <property type="protein sequence ID" value="RKT79633.1"/>
    <property type="molecule type" value="Genomic_DNA"/>
</dbReference>
<dbReference type="Pfam" id="PF01844">
    <property type="entry name" value="HNH"/>
    <property type="match status" value="1"/>
</dbReference>
<gene>
    <name evidence="2" type="ORF">DFJ68_3107</name>
</gene>
<name>A0A495Y3G0_9MICO</name>
<keyword evidence="2" id="KW-0378">Hydrolase</keyword>
<accession>A0A495Y3G0</accession>
<dbReference type="InterPro" id="IPR003615">
    <property type="entry name" value="HNH_nuc"/>
</dbReference>
<feature type="domain" description="HNH nuclease" evidence="1">
    <location>
        <begin position="16"/>
        <end position="70"/>
    </location>
</feature>
<dbReference type="PANTHER" id="PTHR33877">
    <property type="entry name" value="SLL1193 PROTEIN"/>
    <property type="match status" value="1"/>
</dbReference>
<evidence type="ECO:0000313" key="3">
    <source>
        <dbReference type="Proteomes" id="UP000278440"/>
    </source>
</evidence>
<keyword evidence="2" id="KW-0255">Endonuclease</keyword>